<keyword evidence="4" id="KW-1185">Reference proteome</keyword>
<dbReference type="Pfam" id="PF00888">
    <property type="entry name" value="Cullin"/>
    <property type="match status" value="1"/>
</dbReference>
<dbReference type="EMBL" id="JANJYI010000008">
    <property type="protein sequence ID" value="KAK2639943.1"/>
    <property type="molecule type" value="Genomic_DNA"/>
</dbReference>
<evidence type="ECO:0000313" key="3">
    <source>
        <dbReference type="EMBL" id="KAK2639943.1"/>
    </source>
</evidence>
<dbReference type="PANTHER" id="PTHR11932">
    <property type="entry name" value="CULLIN"/>
    <property type="match status" value="1"/>
</dbReference>
<protein>
    <recommendedName>
        <fullName evidence="2">Cullin N-terminal domain-containing protein</fullName>
    </recommendedName>
</protein>
<dbReference type="InterPro" id="IPR045093">
    <property type="entry name" value="Cullin"/>
</dbReference>
<comment type="similarity">
    <text evidence="1">Belongs to the cullin family.</text>
</comment>
<name>A0AAD9TQ55_9ROSI</name>
<dbReference type="AlphaFoldDB" id="A0AAD9TQ55"/>
<dbReference type="SUPFAM" id="SSF74788">
    <property type="entry name" value="Cullin repeat-like"/>
    <property type="match status" value="1"/>
</dbReference>
<evidence type="ECO:0000313" key="4">
    <source>
        <dbReference type="Proteomes" id="UP001280121"/>
    </source>
</evidence>
<accession>A0AAD9TQ55</accession>
<feature type="domain" description="Cullin N-terminal" evidence="2">
    <location>
        <begin position="32"/>
        <end position="273"/>
    </location>
</feature>
<gene>
    <name evidence="3" type="ORF">Ddye_027738</name>
</gene>
<evidence type="ECO:0000256" key="1">
    <source>
        <dbReference type="ARBA" id="ARBA00006019"/>
    </source>
</evidence>
<sequence length="314" mass="36836">MTIKDIPLEEGLMIMEEGIGKAKKIMQGCPETKFTFAEYQKYYECVYFMSICENGNEKSKHLYDQFKRSLEESIETMVVPSLMCHDDEGYLLRQLVLMWSNYKSMASWLYRFFHYLDRYFIPRAEKSLLSLNELTVRCFQDLVSGICSFLTVDFSSLINREREGFQIDCDLLKNVVHTFVELDKYGQTKYYEDFEQAMLVDISALYTRLASEWLLHDSAPDYVQKAYWCLSQEKRRASQYLHLRTAEMLLQIVKNRLLEQPANKLLEKKEAENSGIMTDYQEMLSKCDAMTIEGESSVSATCMGEISFWDILEL</sequence>
<dbReference type="Proteomes" id="UP001280121">
    <property type="component" value="Unassembled WGS sequence"/>
</dbReference>
<evidence type="ECO:0000259" key="2">
    <source>
        <dbReference type="Pfam" id="PF00888"/>
    </source>
</evidence>
<proteinExistence type="inferred from homology"/>
<dbReference type="GO" id="GO:0006511">
    <property type="term" value="P:ubiquitin-dependent protein catabolic process"/>
    <property type="evidence" value="ECO:0007669"/>
    <property type="project" value="InterPro"/>
</dbReference>
<comment type="caution">
    <text evidence="3">The sequence shown here is derived from an EMBL/GenBank/DDBJ whole genome shotgun (WGS) entry which is preliminary data.</text>
</comment>
<dbReference type="Gene3D" id="1.20.1310.10">
    <property type="entry name" value="Cullin Repeats"/>
    <property type="match status" value="2"/>
</dbReference>
<dbReference type="InterPro" id="IPR016159">
    <property type="entry name" value="Cullin_repeat-like_dom_sf"/>
</dbReference>
<organism evidence="3 4">
    <name type="scientific">Dipteronia dyeriana</name>
    <dbReference type="NCBI Taxonomy" id="168575"/>
    <lineage>
        <taxon>Eukaryota</taxon>
        <taxon>Viridiplantae</taxon>
        <taxon>Streptophyta</taxon>
        <taxon>Embryophyta</taxon>
        <taxon>Tracheophyta</taxon>
        <taxon>Spermatophyta</taxon>
        <taxon>Magnoliopsida</taxon>
        <taxon>eudicotyledons</taxon>
        <taxon>Gunneridae</taxon>
        <taxon>Pentapetalae</taxon>
        <taxon>rosids</taxon>
        <taxon>malvids</taxon>
        <taxon>Sapindales</taxon>
        <taxon>Sapindaceae</taxon>
        <taxon>Hippocastanoideae</taxon>
        <taxon>Acereae</taxon>
        <taxon>Dipteronia</taxon>
    </lineage>
</organism>
<dbReference type="GO" id="GO:0031625">
    <property type="term" value="F:ubiquitin protein ligase binding"/>
    <property type="evidence" value="ECO:0007669"/>
    <property type="project" value="InterPro"/>
</dbReference>
<reference evidence="3" key="1">
    <citation type="journal article" date="2023" name="Plant J.">
        <title>Genome sequences and population genomics provide insights into the demographic history, inbreeding, and mutation load of two 'living fossil' tree species of Dipteronia.</title>
        <authorList>
            <person name="Feng Y."/>
            <person name="Comes H.P."/>
            <person name="Chen J."/>
            <person name="Zhu S."/>
            <person name="Lu R."/>
            <person name="Zhang X."/>
            <person name="Li P."/>
            <person name="Qiu J."/>
            <person name="Olsen K.M."/>
            <person name="Qiu Y."/>
        </authorList>
    </citation>
    <scope>NUCLEOTIDE SEQUENCE</scope>
    <source>
        <strain evidence="3">KIB01</strain>
    </source>
</reference>
<dbReference type="InterPro" id="IPR001373">
    <property type="entry name" value="Cullin_N"/>
</dbReference>